<evidence type="ECO:0000313" key="2">
    <source>
        <dbReference type="EMBL" id="TQB69000.1"/>
    </source>
</evidence>
<feature type="compositionally biased region" description="Pro residues" evidence="1">
    <location>
        <begin position="297"/>
        <end position="310"/>
    </location>
</feature>
<sequence>MAVRNYPPTPHPIYFPPAHPGAGPPVFQSPIPTPGAPLRNGKQAVEYDRTEESLSGRMAGLSFDHAGSARDRNDIPAKKNGKGLPRLSQHISSPFYEGWTFTKADPEFPGQQRTWRRANRSHMGLSQSQLSKLVQKKAKKSSVSKQYASLPKFLRAQIDRLIDDRNREDDDLRFEWRCAYAQGNDRLVLNKNARSPVSETVSAHVVIKKRLRDDVSVSSNSSSCEESSTSEIVDLGSSLKAKHRPFSNHDMHEGRVSPGPSNDIPRNIQWGAGVAPRGPHSHPAPVQHPVPVNHHPTLPPPPPHPHPPPAAAAGPENGPGGYPHLGVPFPQAPPPQAQPFPGLHGSIGAGPGQGNNNQFGPRTFPANVQGPEYHPPPRTNPAAPTSPSYEKTNQQKQSAPKLVPRPWSPKLATQANLTLTPDNSNTENDGFSAFDQEYKPSVTDMGSIDDGPFKAKRRQQRGSLHHPRQDSPKRHRAPVYRPHYRPSPSSKTRDEGSRQGARPLSHRQLRDVQPRIVQSAYRTGFRSSTSSIDMEPEYAEEKKLERQVIESLIESQKELLAERVRSIERREKDLASRAREMERMDRMERLEEARLLERHRYPGFGYYPRVY</sequence>
<comment type="caution">
    <text evidence="2">The sequence shown here is derived from an EMBL/GenBank/DDBJ whole genome shotgun (WGS) entry which is preliminary data.</text>
</comment>
<feature type="compositionally biased region" description="Low complexity" evidence="1">
    <location>
        <begin position="281"/>
        <end position="296"/>
    </location>
</feature>
<name>A0A507QPQ4_MONPU</name>
<dbReference type="OrthoDB" id="5401486at2759"/>
<feature type="compositionally biased region" description="Basic and acidic residues" evidence="1">
    <location>
        <begin position="45"/>
        <end position="54"/>
    </location>
</feature>
<feature type="compositionally biased region" description="Basic and acidic residues" evidence="1">
    <location>
        <begin position="67"/>
        <end position="77"/>
    </location>
</feature>
<evidence type="ECO:0000313" key="3">
    <source>
        <dbReference type="Proteomes" id="UP000319663"/>
    </source>
</evidence>
<reference evidence="2 3" key="1">
    <citation type="submission" date="2019-06" db="EMBL/GenBank/DDBJ databases">
        <title>Wine fermentation using esterase from Monascus purpureus.</title>
        <authorList>
            <person name="Geng C."/>
            <person name="Zhang Y."/>
        </authorList>
    </citation>
    <scope>NUCLEOTIDE SEQUENCE [LARGE SCALE GENOMIC DNA]</scope>
    <source>
        <strain evidence="2">HQ1</strain>
    </source>
</reference>
<feature type="compositionally biased region" description="Polar residues" evidence="1">
    <location>
        <begin position="382"/>
        <end position="398"/>
    </location>
</feature>
<feature type="compositionally biased region" description="Low complexity" evidence="1">
    <location>
        <begin position="216"/>
        <end position="233"/>
    </location>
</feature>
<dbReference type="STRING" id="5098.A0A507QPQ4"/>
<evidence type="ECO:0000256" key="1">
    <source>
        <dbReference type="SAM" id="MobiDB-lite"/>
    </source>
</evidence>
<keyword evidence="3" id="KW-1185">Reference proteome</keyword>
<proteinExistence type="predicted"/>
<organism evidence="2 3">
    <name type="scientific">Monascus purpureus</name>
    <name type="common">Red mold</name>
    <name type="synonym">Monascus anka</name>
    <dbReference type="NCBI Taxonomy" id="5098"/>
    <lineage>
        <taxon>Eukaryota</taxon>
        <taxon>Fungi</taxon>
        <taxon>Dikarya</taxon>
        <taxon>Ascomycota</taxon>
        <taxon>Pezizomycotina</taxon>
        <taxon>Eurotiomycetes</taxon>
        <taxon>Eurotiomycetidae</taxon>
        <taxon>Eurotiales</taxon>
        <taxon>Aspergillaceae</taxon>
        <taxon>Monascus</taxon>
    </lineage>
</organism>
<accession>A0A507QPQ4</accession>
<protein>
    <submittedName>
        <fullName evidence="2">Uncharacterized protein</fullName>
    </submittedName>
</protein>
<dbReference type="AlphaFoldDB" id="A0A507QPQ4"/>
<feature type="compositionally biased region" description="Basic residues" evidence="1">
    <location>
        <begin position="454"/>
        <end position="466"/>
    </location>
</feature>
<dbReference type="Proteomes" id="UP000319663">
    <property type="component" value="Unassembled WGS sequence"/>
</dbReference>
<feature type="region of interest" description="Disordered" evidence="1">
    <location>
        <begin position="1"/>
        <end position="87"/>
    </location>
</feature>
<feature type="compositionally biased region" description="Pro residues" evidence="1">
    <location>
        <begin position="7"/>
        <end position="23"/>
    </location>
</feature>
<gene>
    <name evidence="2" type="ORF">MPDQ_002463</name>
</gene>
<feature type="region of interest" description="Disordered" evidence="1">
    <location>
        <begin position="214"/>
        <end position="513"/>
    </location>
</feature>
<dbReference type="EMBL" id="VIFY01000178">
    <property type="protein sequence ID" value="TQB69000.1"/>
    <property type="molecule type" value="Genomic_DNA"/>
</dbReference>
<feature type="compositionally biased region" description="Basic residues" evidence="1">
    <location>
        <begin position="473"/>
        <end position="484"/>
    </location>
</feature>
<feature type="compositionally biased region" description="Polar residues" evidence="1">
    <location>
        <begin position="411"/>
        <end position="429"/>
    </location>
</feature>